<dbReference type="Pfam" id="PF12098">
    <property type="entry name" value="DUF3574"/>
    <property type="match status" value="1"/>
</dbReference>
<dbReference type="EMBL" id="CP014674">
    <property type="protein sequence ID" value="AOX17099.1"/>
    <property type="molecule type" value="Genomic_DNA"/>
</dbReference>
<evidence type="ECO:0008006" key="4">
    <source>
        <dbReference type="Google" id="ProtNLM"/>
    </source>
</evidence>
<keyword evidence="3" id="KW-1185">Reference proteome</keyword>
<keyword evidence="1" id="KW-0732">Signal</keyword>
<protein>
    <recommendedName>
        <fullName evidence="4">DUF3574 domain-containing protein</fullName>
    </recommendedName>
</protein>
<evidence type="ECO:0000256" key="1">
    <source>
        <dbReference type="SAM" id="SignalP"/>
    </source>
</evidence>
<accession>A0A1D8UTY0</accession>
<dbReference type="Proteomes" id="UP000179145">
    <property type="component" value="Chromosome"/>
</dbReference>
<dbReference type="OrthoDB" id="794286at2"/>
<dbReference type="PROSITE" id="PS51257">
    <property type="entry name" value="PROKAR_LIPOPROTEIN"/>
    <property type="match status" value="1"/>
</dbReference>
<dbReference type="KEGG" id="kba:A0U89_08025"/>
<evidence type="ECO:0000313" key="3">
    <source>
        <dbReference type="Proteomes" id="UP000179145"/>
    </source>
</evidence>
<reference evidence="2 3" key="1">
    <citation type="journal article" date="2016" name="Microb. Cell Fact.">
        <title>Dissection of exopolysaccharide biosynthesis in Kozakia baliensis.</title>
        <authorList>
            <person name="Brandt J.U."/>
            <person name="Jakob F."/>
            <person name="Behr J."/>
            <person name="Geissler A.J."/>
            <person name="Vogel R.F."/>
        </authorList>
    </citation>
    <scope>NUCLEOTIDE SEQUENCE [LARGE SCALE GENOMIC DNA]</scope>
    <source>
        <strain evidence="2 3">DSM 14400</strain>
    </source>
</reference>
<sequence>MRSFFFIALCFLAACTSSSPHDICLAYGTHADRQIQMLFGLSRPDGTPVTEKEWQDFLAEVVTPLFPNGFSVINASGQWQDRMSHRVTHEDSRLLWIATPENRDLGHRVAIIRDAYKARFQQQSVGLLIQAGCEAF</sequence>
<dbReference type="STRING" id="153496.A0U89_08025"/>
<feature type="signal peptide" evidence="1">
    <location>
        <begin position="1"/>
        <end position="21"/>
    </location>
</feature>
<name>A0A1D8UTY0_9PROT</name>
<dbReference type="InterPro" id="IPR021957">
    <property type="entry name" value="DUF3574"/>
</dbReference>
<proteinExistence type="predicted"/>
<evidence type="ECO:0000313" key="2">
    <source>
        <dbReference type="EMBL" id="AOX17099.1"/>
    </source>
</evidence>
<dbReference type="eggNOG" id="COG2913">
    <property type="taxonomic scope" value="Bacteria"/>
</dbReference>
<gene>
    <name evidence="2" type="ORF">A0U89_08025</name>
</gene>
<dbReference type="AlphaFoldDB" id="A0A1D8UTY0"/>
<feature type="chain" id="PRO_5009439087" description="DUF3574 domain-containing protein" evidence="1">
    <location>
        <begin position="22"/>
        <end position="136"/>
    </location>
</feature>
<organism evidence="2 3">
    <name type="scientific">Kozakia baliensis</name>
    <dbReference type="NCBI Taxonomy" id="153496"/>
    <lineage>
        <taxon>Bacteria</taxon>
        <taxon>Pseudomonadati</taxon>
        <taxon>Pseudomonadota</taxon>
        <taxon>Alphaproteobacteria</taxon>
        <taxon>Acetobacterales</taxon>
        <taxon>Acetobacteraceae</taxon>
        <taxon>Kozakia</taxon>
    </lineage>
</organism>